<accession>A0A6A7Z301</accession>
<dbReference type="RefSeq" id="WP_153377506.1">
    <property type="nucleotide sequence ID" value="NZ_CAXAOS010000003.1"/>
</dbReference>
<sequence>MKTFMSILTLLFCMVSAVSVSAGTKPETYSATISRDGKIVAQKPNWIKSVDYANHKNYAASYKMTLMPGAFQQEPKYCHVSTFDNSSYEHTLYGVAKLSNKPSRAEVNVIALMLGNDKPAEDSSMSFYLVCGK</sequence>
<evidence type="ECO:0008006" key="9">
    <source>
        <dbReference type="Google" id="ProtNLM"/>
    </source>
</evidence>
<evidence type="ECO:0000313" key="7">
    <source>
        <dbReference type="Proteomes" id="UP000443000"/>
    </source>
</evidence>
<proteinExistence type="predicted"/>
<evidence type="ECO:0000313" key="4">
    <source>
        <dbReference type="EMBL" id="MQU15407.1"/>
    </source>
</evidence>
<dbReference type="Proteomes" id="UP000443000">
    <property type="component" value="Unassembled WGS sequence"/>
</dbReference>
<keyword evidence="1" id="KW-0732">Signal</keyword>
<gene>
    <name evidence="4" type="ORF">GHN41_02950</name>
    <name evidence="3" type="ORF">GHN86_19310</name>
    <name evidence="2" type="ORF">GHN94_01075</name>
    <name evidence="5" type="ORF">GHO29_03565</name>
</gene>
<name>A0A6A7Z301_9PSED</name>
<protein>
    <recommendedName>
        <fullName evidence="9">DUF4354 family protein</fullName>
    </recommendedName>
</protein>
<evidence type="ECO:0000313" key="3">
    <source>
        <dbReference type="EMBL" id="MQT82197.1"/>
    </source>
</evidence>
<dbReference type="EMBL" id="WIWP01000001">
    <property type="protein sequence ID" value="MQT24425.1"/>
    <property type="molecule type" value="Genomic_DNA"/>
</dbReference>
<dbReference type="EMBL" id="WIVW01000002">
    <property type="protein sequence ID" value="MQU25552.1"/>
    <property type="molecule type" value="Genomic_DNA"/>
</dbReference>
<dbReference type="EMBL" id="WIWC01000042">
    <property type="protein sequence ID" value="MQT82197.1"/>
    <property type="molecule type" value="Genomic_DNA"/>
</dbReference>
<reference evidence="6 7" key="1">
    <citation type="submission" date="2019-10" db="EMBL/GenBank/DDBJ databases">
        <title>Evaluation of single-gene subtyping targets for Pseudomonas.</title>
        <authorList>
            <person name="Reichler S.J."/>
            <person name="Orsi R.H."/>
            <person name="Wiedmann M."/>
            <person name="Martin N.H."/>
            <person name="Murphy S.I."/>
        </authorList>
    </citation>
    <scope>NUCLEOTIDE SEQUENCE</scope>
    <source>
        <strain evidence="2 8">FSL R10-0802</strain>
        <strain evidence="4 7">FSL R10-1594</strain>
        <strain evidence="5 6">FSL R10-1984</strain>
        <strain evidence="3">FSL R10-2339</strain>
    </source>
</reference>
<feature type="signal peptide" evidence="1">
    <location>
        <begin position="1"/>
        <end position="22"/>
    </location>
</feature>
<dbReference type="Proteomes" id="UP000437970">
    <property type="component" value="Unassembled WGS sequence"/>
</dbReference>
<evidence type="ECO:0000256" key="1">
    <source>
        <dbReference type="SAM" id="SignalP"/>
    </source>
</evidence>
<comment type="caution">
    <text evidence="3">The sequence shown here is derived from an EMBL/GenBank/DDBJ whole genome shotgun (WGS) entry which is preliminary data.</text>
</comment>
<dbReference type="AlphaFoldDB" id="A0A6A7Z301"/>
<dbReference type="EMBL" id="WIVT01000002">
    <property type="protein sequence ID" value="MQU15407.1"/>
    <property type="molecule type" value="Genomic_DNA"/>
</dbReference>
<evidence type="ECO:0000313" key="2">
    <source>
        <dbReference type="EMBL" id="MQT24425.1"/>
    </source>
</evidence>
<dbReference type="Proteomes" id="UP000713985">
    <property type="component" value="Unassembled WGS sequence"/>
</dbReference>
<keyword evidence="8" id="KW-1185">Reference proteome</keyword>
<feature type="chain" id="PRO_5044630086" description="DUF4354 family protein" evidence="1">
    <location>
        <begin position="23"/>
        <end position="133"/>
    </location>
</feature>
<organism evidence="3">
    <name type="scientific">Pseudomonas helleri</name>
    <dbReference type="NCBI Taxonomy" id="1608996"/>
    <lineage>
        <taxon>Bacteria</taxon>
        <taxon>Pseudomonadati</taxon>
        <taxon>Pseudomonadota</taxon>
        <taxon>Gammaproteobacteria</taxon>
        <taxon>Pseudomonadales</taxon>
        <taxon>Pseudomonadaceae</taxon>
        <taxon>Pseudomonas</taxon>
    </lineage>
</organism>
<evidence type="ECO:0000313" key="5">
    <source>
        <dbReference type="EMBL" id="MQU25552.1"/>
    </source>
</evidence>
<dbReference type="OrthoDB" id="7002012at2"/>
<evidence type="ECO:0000313" key="8">
    <source>
        <dbReference type="Proteomes" id="UP000713985"/>
    </source>
</evidence>
<evidence type="ECO:0000313" key="6">
    <source>
        <dbReference type="Proteomes" id="UP000437970"/>
    </source>
</evidence>